<dbReference type="EnsemblBacteria" id="CAF30311">
    <property type="protein sequence ID" value="CAF30311"/>
    <property type="gene ID" value="MMP0755"/>
</dbReference>
<dbReference type="REBASE" id="7744">
    <property type="entry name" value="MmaSMcrBCP"/>
</dbReference>
<accession>Q6LZ74</accession>
<protein>
    <submittedName>
        <fullName evidence="2">ATP/GTP-binding site motif A (P-loop)</fullName>
    </submittedName>
</protein>
<dbReference type="AlphaFoldDB" id="Q6LZ74"/>
<dbReference type="RefSeq" id="WP_011170699.1">
    <property type="nucleotide sequence ID" value="NC_005791.1"/>
</dbReference>
<evidence type="ECO:0000259" key="1">
    <source>
        <dbReference type="Pfam" id="PF07728"/>
    </source>
</evidence>
<evidence type="ECO:0000313" key="2">
    <source>
        <dbReference type="EMBL" id="CAF30311.1"/>
    </source>
</evidence>
<gene>
    <name evidence="2" type="ordered locus">MMP0755</name>
</gene>
<dbReference type="PATRIC" id="fig|267377.15.peg.774"/>
<proteinExistence type="predicted"/>
<dbReference type="Pfam" id="PF07728">
    <property type="entry name" value="AAA_5"/>
    <property type="match status" value="1"/>
</dbReference>
<dbReference type="HOGENOM" id="CLU_008747_6_2_2"/>
<dbReference type="Gene3D" id="3.40.50.300">
    <property type="entry name" value="P-loop containing nucleotide triphosphate hydrolases"/>
    <property type="match status" value="1"/>
</dbReference>
<keyword evidence="3" id="KW-1185">Reference proteome</keyword>
<dbReference type="GeneID" id="60596775"/>
<dbReference type="PANTHER" id="PTHR37291:SF1">
    <property type="entry name" value="TYPE IV METHYL-DIRECTED RESTRICTION ENZYME ECOKMCRB SUBUNIT"/>
    <property type="match status" value="1"/>
</dbReference>
<dbReference type="KEGG" id="mmp:MMP0755"/>
<organism evidence="3">
    <name type="scientific">Methanococcus maripaludis (strain DSM 14266 / JCM 13030 / NBRC 101832 / S2 / LL)</name>
    <dbReference type="NCBI Taxonomy" id="267377"/>
    <lineage>
        <taxon>Archaea</taxon>
        <taxon>Methanobacteriati</taxon>
        <taxon>Methanobacteriota</taxon>
        <taxon>Methanomada group</taxon>
        <taxon>Methanococci</taxon>
        <taxon>Methanococcales</taxon>
        <taxon>Methanococcaceae</taxon>
        <taxon>Methanococcus</taxon>
    </lineage>
</organism>
<feature type="domain" description="ATPase dynein-related AAA" evidence="1">
    <location>
        <begin position="359"/>
        <end position="441"/>
    </location>
</feature>
<dbReference type="InterPro" id="IPR052934">
    <property type="entry name" value="Methyl-DNA_Rec/Restrict_Enz"/>
</dbReference>
<dbReference type="EMBL" id="BX950229">
    <property type="protein sequence ID" value="CAF30311.1"/>
    <property type="molecule type" value="Genomic_DNA"/>
</dbReference>
<reference evidence="2 3" key="1">
    <citation type="journal article" date="2004" name="J. Bacteriol.">
        <title>Complete genome sequence of the genetically tractable hydrogenotrophic methanogen Methanococcus maripaludis.</title>
        <authorList>
            <person name="Hendrickson E.L."/>
            <person name="Kaul R."/>
            <person name="Zhou Y."/>
            <person name="Bovee D."/>
            <person name="Chapman P."/>
            <person name="Chung J."/>
            <person name="Conway de Macario E."/>
            <person name="Dodsworth J.A."/>
            <person name="Gillett W."/>
            <person name="Graham D.E."/>
            <person name="Hackett M."/>
            <person name="Haydock A.K."/>
            <person name="Kang A."/>
            <person name="Land M.L."/>
            <person name="Levy R."/>
            <person name="Lie T.J."/>
            <person name="Major T.A."/>
            <person name="Moore B.C."/>
            <person name="Porat I."/>
            <person name="Palmeiri A."/>
            <person name="Rouse G."/>
            <person name="Saenphimmachak C."/>
            <person name="Soll D."/>
            <person name="Van Dien S."/>
            <person name="Wang T."/>
            <person name="Whitman W.B."/>
            <person name="Xia Q."/>
            <person name="Zhang Y."/>
            <person name="Larimer F.W."/>
            <person name="Olson M.V."/>
            <person name="Leigh J.A."/>
        </authorList>
    </citation>
    <scope>NUCLEOTIDE SEQUENCE [LARGE SCALE GENOMIC DNA]</scope>
    <source>
        <strain evidence="3">S2 / LL</strain>
    </source>
</reference>
<dbReference type="InterPro" id="IPR027417">
    <property type="entry name" value="P-loop_NTPase"/>
</dbReference>
<dbReference type="InterPro" id="IPR011704">
    <property type="entry name" value="ATPase_dyneun-rel_AAA"/>
</dbReference>
<evidence type="ECO:0000313" key="3">
    <source>
        <dbReference type="Proteomes" id="UP000000590"/>
    </source>
</evidence>
<dbReference type="PANTHER" id="PTHR37291">
    <property type="entry name" value="5-METHYLCYTOSINE-SPECIFIC RESTRICTION ENZYME B"/>
    <property type="match status" value="1"/>
</dbReference>
<dbReference type="GO" id="GO:0005524">
    <property type="term" value="F:ATP binding"/>
    <property type="evidence" value="ECO:0007669"/>
    <property type="project" value="InterPro"/>
</dbReference>
<dbReference type="STRING" id="267377.MMP0755"/>
<name>Q6LZ74_METMP</name>
<dbReference type="eggNOG" id="arCOG03779">
    <property type="taxonomic scope" value="Archaea"/>
</dbReference>
<dbReference type="OrthoDB" id="9837at2157"/>
<dbReference type="Proteomes" id="UP000000590">
    <property type="component" value="Chromosome"/>
</dbReference>
<sequence length="604" mass="69801">MNGHTNAVYFLNCSDDEENFNLCLEHDVAGFTSTGYEIGDLAYIILKKGRIWYLGGKGVLEKETDLKPWKDAARYNSVFKINWDVCNLTPITEGLQHIYDNFGLAIQGKKDLRNFLGKGDEIVSYLDSVISKNRTTRRNVVRRDTIINNPINIGEDETDKEYALNTILYGPPGTGKTYRVIEEAVAIIDGKIPKGRVNLVKRYKELKERGQIEFITFHQSYCYEDFIEGIKPVLENSDENSIEYKIEDGIFKKMVNKAIEVKSSSNFDEKYAKFVEDVLEQDGIELETLAQKKPFRVRINSNETAVAIPKTEAATRLSVTKEMLRDYIVNDNIQGWKPYTPAIGEYLKNKYGITVENTDNTNKKFVLIIDEINRGNISKIFGELITLIEPDKRIGELNELTVTLPYSKKDFGLPSNLYILGTMNTADRSIALVDTALRRRFEFNEMMPDVKKLGFDIKGIQIDIMLESINKRIEYFRGRDHTIGHAYFMDLINETNEQVRFKKLQEIFQYKVIPLLQEYFYENWETIQYILGDHPDQLKRFKDNPELTIVQRDNTNLRNLFGADMGDSENPNGYFINPRLKDGEMHPNAFIKIYNSKVNESLEY</sequence>
<dbReference type="GO" id="GO:0016887">
    <property type="term" value="F:ATP hydrolysis activity"/>
    <property type="evidence" value="ECO:0007669"/>
    <property type="project" value="InterPro"/>
</dbReference>
<dbReference type="SUPFAM" id="SSF52540">
    <property type="entry name" value="P-loop containing nucleoside triphosphate hydrolases"/>
    <property type="match status" value="1"/>
</dbReference>